<keyword evidence="1" id="KW-0732">Signal</keyword>
<dbReference type="Pfam" id="PF02169">
    <property type="entry name" value="LPP20"/>
    <property type="match status" value="1"/>
</dbReference>
<dbReference type="AlphaFoldDB" id="A0A315ESQ3"/>
<dbReference type="Proteomes" id="UP000251341">
    <property type="component" value="Unassembled WGS sequence"/>
</dbReference>
<evidence type="ECO:0000313" key="3">
    <source>
        <dbReference type="EMBL" id="PUE59805.1"/>
    </source>
</evidence>
<dbReference type="PIRSF" id="PIRSF028687">
    <property type="entry name" value="UCP028687"/>
    <property type="match status" value="1"/>
</dbReference>
<feature type="domain" description="Lipoprotein LPP20-like" evidence="2">
    <location>
        <begin position="45"/>
        <end position="137"/>
    </location>
</feature>
<reference evidence="3 4" key="1">
    <citation type="submission" date="2017-04" db="EMBL/GenBank/DDBJ databases">
        <title>Unexpected and diverse lifestyles within the genus Limnohabitans.</title>
        <authorList>
            <person name="Kasalicky V."/>
            <person name="Mehrshad M."/>
            <person name="Andrei S.-A."/>
            <person name="Salcher M."/>
            <person name="Kratochvilova H."/>
            <person name="Simek K."/>
            <person name="Ghai R."/>
        </authorList>
    </citation>
    <scope>NUCLEOTIDE SEQUENCE [LARGE SCALE GENOMIC DNA]</scope>
    <source>
        <strain evidence="3 4">MWH-C5</strain>
    </source>
</reference>
<protein>
    <recommendedName>
        <fullName evidence="2">Lipoprotein LPP20-like domain-containing protein</fullName>
    </recommendedName>
</protein>
<evidence type="ECO:0000256" key="1">
    <source>
        <dbReference type="SAM" id="SignalP"/>
    </source>
</evidence>
<proteinExistence type="predicted"/>
<name>A0A315ESQ3_9BURK</name>
<evidence type="ECO:0000259" key="2">
    <source>
        <dbReference type="Pfam" id="PF02169"/>
    </source>
</evidence>
<accession>A0A315ESQ3</accession>
<dbReference type="InterPro" id="IPR007293">
    <property type="entry name" value="FlgP"/>
</dbReference>
<dbReference type="InterPro" id="IPR024952">
    <property type="entry name" value="LPP20-like_dom"/>
</dbReference>
<dbReference type="EMBL" id="NESP01000001">
    <property type="protein sequence ID" value="PUE59805.1"/>
    <property type="molecule type" value="Genomic_DNA"/>
</dbReference>
<gene>
    <name evidence="3" type="ORF">B9Z44_09595</name>
</gene>
<feature type="chain" id="PRO_5016455813" description="Lipoprotein LPP20-like domain-containing protein" evidence="1">
    <location>
        <begin position="31"/>
        <end position="159"/>
    </location>
</feature>
<keyword evidence="4" id="KW-1185">Reference proteome</keyword>
<comment type="caution">
    <text evidence="3">The sequence shown here is derived from an EMBL/GenBank/DDBJ whole genome shotgun (WGS) entry which is preliminary data.</text>
</comment>
<feature type="signal peptide" evidence="1">
    <location>
        <begin position="1"/>
        <end position="30"/>
    </location>
</feature>
<dbReference type="RefSeq" id="WP_108402303.1">
    <property type="nucleotide sequence ID" value="NZ_NESP01000001.1"/>
</dbReference>
<dbReference type="PROSITE" id="PS51257">
    <property type="entry name" value="PROKAR_LIPOPROTEIN"/>
    <property type="match status" value="1"/>
</dbReference>
<evidence type="ECO:0000313" key="4">
    <source>
        <dbReference type="Proteomes" id="UP000251341"/>
    </source>
</evidence>
<organism evidence="3 4">
    <name type="scientific">Limnohabitans curvus</name>
    <dbReference type="NCBI Taxonomy" id="323423"/>
    <lineage>
        <taxon>Bacteria</taxon>
        <taxon>Pseudomonadati</taxon>
        <taxon>Pseudomonadota</taxon>
        <taxon>Betaproteobacteria</taxon>
        <taxon>Burkholderiales</taxon>
        <taxon>Comamonadaceae</taxon>
        <taxon>Limnohabitans</taxon>
    </lineage>
</organism>
<sequence length="159" mass="17383">MNRITHWAIAASALLLTACASTPPPMPAQARVDDSANMITPMTQKRETLVATGYAVISIQNHRNAAQQRLLAIRASKLDAYRALTEQVYGQQLDASTTVAEMTVMSDTFRARVEGVIYGAVLVSITPVGDDTYETTMSLDRHVVNDLRALYIASLSNKR</sequence>